<dbReference type="EMBL" id="KE346360">
    <property type="protein sequence ID" value="KJE88443.1"/>
    <property type="molecule type" value="Genomic_DNA"/>
</dbReference>
<feature type="chain" id="PRO_5002254462" description="Fucolectin tachylectin-4 pentraxin-1 domain-containing protein" evidence="1">
    <location>
        <begin position="20"/>
        <end position="208"/>
    </location>
</feature>
<accession>A0A0D2WHX4</accession>
<organism evidence="2 3">
    <name type="scientific">Capsaspora owczarzaki (strain ATCC 30864)</name>
    <dbReference type="NCBI Taxonomy" id="595528"/>
    <lineage>
        <taxon>Eukaryota</taxon>
        <taxon>Filasterea</taxon>
        <taxon>Capsaspora</taxon>
    </lineage>
</organism>
<protein>
    <recommendedName>
        <fullName evidence="4">Fucolectin tachylectin-4 pentraxin-1 domain-containing protein</fullName>
    </recommendedName>
</protein>
<keyword evidence="3" id="KW-1185">Reference proteome</keyword>
<gene>
    <name evidence="2" type="ORF">CAOG_000100</name>
</gene>
<evidence type="ECO:0008006" key="4">
    <source>
        <dbReference type="Google" id="ProtNLM"/>
    </source>
</evidence>
<evidence type="ECO:0000256" key="1">
    <source>
        <dbReference type="SAM" id="SignalP"/>
    </source>
</evidence>
<feature type="signal peptide" evidence="1">
    <location>
        <begin position="1"/>
        <end position="19"/>
    </location>
</feature>
<dbReference type="Proteomes" id="UP000008743">
    <property type="component" value="Unassembled WGS sequence"/>
</dbReference>
<dbReference type="RefSeq" id="XP_004364971.1">
    <property type="nucleotide sequence ID" value="XM_004364914.2"/>
</dbReference>
<dbReference type="InParanoid" id="A0A0D2WHX4"/>
<name>A0A0D2WHX4_CAPO3</name>
<sequence length="208" mass="22485">MRLVLLVLLSLAALAAANANWYFYRMGTSCDRCNNGNVVVDGDNVPWAPGYEDIGRMTITRATSSSPFLVNATSSMRDWSNVVSTSDGACTLLLPQVSPPLFVIVNSVVQAKQLRVVFFTNPSCSRPASQSTIYAMSGLCQFVSDLQGAGSSQSFVQFTLLSDNTVGYGVFELLGCRRQGTYTGRGVARLGECAEVKQDTYYLQVTLA</sequence>
<evidence type="ECO:0000313" key="2">
    <source>
        <dbReference type="EMBL" id="KJE88443.1"/>
    </source>
</evidence>
<evidence type="ECO:0000313" key="3">
    <source>
        <dbReference type="Proteomes" id="UP000008743"/>
    </source>
</evidence>
<keyword evidence="1" id="KW-0732">Signal</keyword>
<dbReference type="AlphaFoldDB" id="A0A0D2WHX4"/>
<proteinExistence type="predicted"/>
<reference evidence="3" key="1">
    <citation type="submission" date="2011-02" db="EMBL/GenBank/DDBJ databases">
        <title>The Genome Sequence of Capsaspora owczarzaki ATCC 30864.</title>
        <authorList>
            <person name="Russ C."/>
            <person name="Cuomo C."/>
            <person name="Burger G."/>
            <person name="Gray M.W."/>
            <person name="Holland P.W.H."/>
            <person name="King N."/>
            <person name="Lang F.B.F."/>
            <person name="Roger A.J."/>
            <person name="Ruiz-Trillo I."/>
            <person name="Young S.K."/>
            <person name="Zeng Q."/>
            <person name="Gargeya S."/>
            <person name="Alvarado L."/>
            <person name="Berlin A."/>
            <person name="Chapman S.B."/>
            <person name="Chen Z."/>
            <person name="Freedman E."/>
            <person name="Gellesch M."/>
            <person name="Goldberg J."/>
            <person name="Griggs A."/>
            <person name="Gujja S."/>
            <person name="Heilman E."/>
            <person name="Heiman D."/>
            <person name="Howarth C."/>
            <person name="Mehta T."/>
            <person name="Neiman D."/>
            <person name="Pearson M."/>
            <person name="Roberts A."/>
            <person name="Saif S."/>
            <person name="Shea T."/>
            <person name="Shenoy N."/>
            <person name="Sisk P."/>
            <person name="Stolte C."/>
            <person name="Sykes S."/>
            <person name="White J."/>
            <person name="Yandava C."/>
            <person name="Haas B."/>
            <person name="Nusbaum C."/>
            <person name="Birren B."/>
        </authorList>
    </citation>
    <scope>NUCLEOTIDE SEQUENCE</scope>
    <source>
        <strain evidence="3">ATCC 30864</strain>
    </source>
</reference>